<keyword evidence="6 14" id="KW-0378">Hydrolase</keyword>
<feature type="binding site" evidence="14">
    <location>
        <position position="1129"/>
    </location>
    <ligand>
        <name>[4Fe-4S] cluster</name>
        <dbReference type="ChEBI" id="CHEBI:49883"/>
    </ligand>
</feature>
<keyword evidence="8 14" id="KW-0269">Exonuclease</keyword>
<sequence>MTVRLLIGRSGSGKTEYCLNEIRDELRLNPDGDPIIYLVPEQMTFLSEYKLITTPGLGGMIRSQVYSFTRLAWRILQETGGMSRYHLNSVGISMLIRKIIEDKKDELKLFQRAADKNGFIQQIEQMMTEFKRYCVAPDELAERQQQLSGTGKSNKALQDKLHDLELIYKNFEESLAGKYTDSEDYFRLLAEKASHSEYLKNAEVYIDGFYSFTPQEYSIVEQLMKQCKNVTITLTLDKQFKHSATEELHLFRMAGENYQTIKEMASRNRLGIEEMFITEQKRWCSPSLRHLEAHFDSRPAEAFLGEADIHIGQAVNRRAEIEGVARKINKLVRTDGYRYRDIAVLARNGQDYHDMIETVFHDYEIPFFIDQKRTMLNHPLVELIRSTLEIINGNWRYEPIFRAVKTELIFPSKLNAGKLREQMDRLENYVLAYGIQGDKWTKKKRWIYRRIRGLEFEAVAQTDSEKRIEDELSDLREMITGPILRLHRRLKKAADGRGYCEALFLYLEELDVPVKIEKWKSAEEEKGNLVKSREHGQAWNAIMELLDQYVEMLGEEEVTLKRFASVLDAGLESLRFTLVPPAIDQVMAADLERSRLTDIKAAFVIGLNEGVIPAKFSEDGVLADDDREILNTNGMKLAPGSRTRLLDEEFIAYKAFVTPSEKLFISYPLANEEGKALMPSPYIKRLGDLFPDCRQHSFMSDPAELPETEQLEYADNLNTALSYLTSQLQLKKRSYPIYDLWWDVYNCYLNNEHWRRPALKVLSSLNYENRTLQLGADISKELYGDHIQASVSRMELFHSCPFSHFAQHGLRLRERQVYRLEAPDIGDLFHAALKFIAETVMTQKLSWTDMTREQCEILAKEAVEMLAPKLQNEILLSSNRHHYIKRKLEQIISRASYVISEHAKSSGFSPVGLELGFGPKGELPSLVFPLKNGTKMELVGRIDRVDKAQDTNGTFLRVIDYKSSSKDLNVSEVYYGIALQMLTYLDIIIAHSNSLIGTEADPAGVLYFHVHNPIVSTSKMLTIEDIEQELYKKFKMNGLLLGDENVIRLMDQTIETGDSSIISAGFKKDGTLSKRSKVASKQEFDYLRRYVRKMYRNTGNMITEGDVKIAPYKMKEKTPCTFCAYKSVCQFDESLETNDYRLFVPKPKEDMIEIIKKEVEGDENGHTA</sequence>
<evidence type="ECO:0000256" key="13">
    <source>
        <dbReference type="ARBA" id="ARBA00023204"/>
    </source>
</evidence>
<evidence type="ECO:0000313" key="17">
    <source>
        <dbReference type="Proteomes" id="UP000077856"/>
    </source>
</evidence>
<evidence type="ECO:0000256" key="2">
    <source>
        <dbReference type="ARBA" id="ARBA00022722"/>
    </source>
</evidence>
<dbReference type="Proteomes" id="UP000077856">
    <property type="component" value="Chromosome"/>
</dbReference>
<evidence type="ECO:0000256" key="7">
    <source>
        <dbReference type="ARBA" id="ARBA00022806"/>
    </source>
</evidence>
<protein>
    <recommendedName>
        <fullName evidence="14">ATP-dependent helicase/deoxyribonuclease subunit B</fullName>
        <ecNumber evidence="14">3.1.-.-</ecNumber>
    </recommendedName>
    <alternativeName>
        <fullName evidence="14">ATP-dependent helicase/nuclease subunit AddB</fullName>
    </alternativeName>
</protein>
<comment type="function">
    <text evidence="14">The heterodimer acts as both an ATP-dependent DNA helicase and an ATP-dependent, dual-direction single-stranded exonuclease. Recognizes the chi site generating a DNA molecule suitable for the initiation of homologous recombination. The AddB subunit has 5' -&gt; 3' nuclease activity but not helicase activity.</text>
</comment>
<dbReference type="PANTHER" id="PTHR30591">
    <property type="entry name" value="RECBCD ENZYME SUBUNIT RECC"/>
    <property type="match status" value="1"/>
</dbReference>
<dbReference type="STRING" id="1196031.A361_07190"/>
<keyword evidence="12 14" id="KW-0238">DNA-binding</keyword>
<dbReference type="Gene3D" id="6.10.140.1030">
    <property type="match status" value="1"/>
</dbReference>
<evidence type="ECO:0000256" key="5">
    <source>
        <dbReference type="ARBA" id="ARBA00022763"/>
    </source>
</evidence>
<dbReference type="GO" id="GO:0000724">
    <property type="term" value="P:double-strand break repair via homologous recombination"/>
    <property type="evidence" value="ECO:0007669"/>
    <property type="project" value="UniProtKB-UniRule"/>
</dbReference>
<comment type="similarity">
    <text evidence="14">Belongs to the helicase family. AddB/RexB type 1 subfamily.</text>
</comment>
<evidence type="ECO:0000256" key="14">
    <source>
        <dbReference type="HAMAP-Rule" id="MF_01452"/>
    </source>
</evidence>
<dbReference type="Gene3D" id="3.90.320.10">
    <property type="match status" value="1"/>
</dbReference>
<dbReference type="GO" id="GO:0008409">
    <property type="term" value="F:5'-3' exonuclease activity"/>
    <property type="evidence" value="ECO:0007669"/>
    <property type="project" value="UniProtKB-UniRule"/>
</dbReference>
<keyword evidence="3 14" id="KW-0479">Metal-binding</keyword>
<evidence type="ECO:0000256" key="1">
    <source>
        <dbReference type="ARBA" id="ARBA00022485"/>
    </source>
</evidence>
<comment type="miscellaneous">
    <text evidence="14">Despite having conserved helicase domains, this subunit does not have helicase activity.</text>
</comment>
<dbReference type="Gene3D" id="3.40.50.300">
    <property type="entry name" value="P-loop containing nucleotide triphosphate hydrolases"/>
    <property type="match status" value="3"/>
</dbReference>
<accession>A0A160M8E9</accession>
<dbReference type="AlphaFoldDB" id="A0A160M8E9"/>
<feature type="binding site" evidence="14">
    <location>
        <position position="1120"/>
    </location>
    <ligand>
        <name>[4Fe-4S] cluster</name>
        <dbReference type="ChEBI" id="CHEBI:49883"/>
    </ligand>
</feature>
<evidence type="ECO:0000256" key="12">
    <source>
        <dbReference type="ARBA" id="ARBA00023125"/>
    </source>
</evidence>
<feature type="binding site" evidence="14">
    <location>
        <position position="800"/>
    </location>
    <ligand>
        <name>[4Fe-4S] cluster</name>
        <dbReference type="ChEBI" id="CHEBI:49883"/>
    </ligand>
</feature>
<name>A0A160M8E9_9BACI</name>
<dbReference type="EC" id="3.1.-.-" evidence="14"/>
<dbReference type="PANTHER" id="PTHR30591:SF1">
    <property type="entry name" value="RECBCD ENZYME SUBUNIT RECC"/>
    <property type="match status" value="1"/>
</dbReference>
<dbReference type="HAMAP" id="MF_01452">
    <property type="entry name" value="AddB_type1"/>
    <property type="match status" value="1"/>
</dbReference>
<dbReference type="GO" id="GO:0005524">
    <property type="term" value="F:ATP binding"/>
    <property type="evidence" value="ECO:0007669"/>
    <property type="project" value="UniProtKB-UniRule"/>
</dbReference>
<dbReference type="GO" id="GO:0004386">
    <property type="term" value="F:helicase activity"/>
    <property type="evidence" value="ECO:0007669"/>
    <property type="project" value="UniProtKB-KW"/>
</dbReference>
<keyword evidence="9 14" id="KW-0067">ATP-binding</keyword>
<dbReference type="Pfam" id="PF12705">
    <property type="entry name" value="PDDEXK_1"/>
    <property type="match status" value="1"/>
</dbReference>
<dbReference type="GO" id="GO:0051539">
    <property type="term" value="F:4 iron, 4 sulfur cluster binding"/>
    <property type="evidence" value="ECO:0007669"/>
    <property type="project" value="UniProtKB-KW"/>
</dbReference>
<keyword evidence="11 14" id="KW-0411">Iron-sulfur</keyword>
<dbReference type="FunFam" id="3.90.320.10:FF:000006">
    <property type="entry name" value="ATP-dependent helicase/deoxyribonuclease subunit B"/>
    <property type="match status" value="1"/>
</dbReference>
<dbReference type="KEGG" id="bon:A361_07190"/>
<dbReference type="InterPro" id="IPR014017">
    <property type="entry name" value="DNA_helicase_UvrD-like_C"/>
</dbReference>
<dbReference type="GO" id="GO:0046872">
    <property type="term" value="F:metal ion binding"/>
    <property type="evidence" value="ECO:0007669"/>
    <property type="project" value="UniProtKB-KW"/>
</dbReference>
<evidence type="ECO:0000256" key="6">
    <source>
        <dbReference type="ARBA" id="ARBA00022801"/>
    </source>
</evidence>
<gene>
    <name evidence="14" type="primary">addB</name>
    <name evidence="16" type="ORF">A361_07190</name>
</gene>
<evidence type="ECO:0000259" key="15">
    <source>
        <dbReference type="PROSITE" id="PS51217"/>
    </source>
</evidence>
<evidence type="ECO:0000256" key="11">
    <source>
        <dbReference type="ARBA" id="ARBA00023014"/>
    </source>
</evidence>
<evidence type="ECO:0000313" key="16">
    <source>
        <dbReference type="EMBL" id="AND38906.1"/>
    </source>
</evidence>
<dbReference type="InterPro" id="IPR014140">
    <property type="entry name" value="DNA_helicase_suAddB"/>
</dbReference>
<comment type="subunit">
    <text evidence="14">Heterodimer of AddA and AddB.</text>
</comment>
<dbReference type="PROSITE" id="PS51217">
    <property type="entry name" value="UVRD_HELICASE_CTER"/>
    <property type="match status" value="1"/>
</dbReference>
<dbReference type="RefSeq" id="WP_019381452.1">
    <property type="nucleotide sequence ID" value="NZ_CP015506.1"/>
</dbReference>
<evidence type="ECO:0000256" key="8">
    <source>
        <dbReference type="ARBA" id="ARBA00022839"/>
    </source>
</evidence>
<keyword evidence="13 14" id="KW-0234">DNA repair</keyword>
<feature type="domain" description="UvrD-like helicase C-terminal" evidence="15">
    <location>
        <begin position="278"/>
        <end position="584"/>
    </location>
</feature>
<dbReference type="GO" id="GO:0003690">
    <property type="term" value="F:double-stranded DNA binding"/>
    <property type="evidence" value="ECO:0007669"/>
    <property type="project" value="UniProtKB-UniRule"/>
</dbReference>
<dbReference type="eggNOG" id="COG3857">
    <property type="taxonomic scope" value="Bacteria"/>
</dbReference>
<comment type="cofactor">
    <cofactor evidence="14">
        <name>Mg(2+)</name>
        <dbReference type="ChEBI" id="CHEBI:18420"/>
    </cofactor>
</comment>
<evidence type="ECO:0000256" key="3">
    <source>
        <dbReference type="ARBA" id="ARBA00022723"/>
    </source>
</evidence>
<dbReference type="InterPro" id="IPR011604">
    <property type="entry name" value="PDDEXK-like_dom_sf"/>
</dbReference>
<keyword evidence="1 14" id="KW-0004">4Fe-4S</keyword>
<dbReference type="EMBL" id="CP015506">
    <property type="protein sequence ID" value="AND38906.1"/>
    <property type="molecule type" value="Genomic_DNA"/>
</dbReference>
<keyword evidence="7 14" id="KW-0347">Helicase</keyword>
<evidence type="ECO:0000256" key="10">
    <source>
        <dbReference type="ARBA" id="ARBA00023004"/>
    </source>
</evidence>
<keyword evidence="10 14" id="KW-0408">Iron</keyword>
<dbReference type="NCBIfam" id="TIGR02773">
    <property type="entry name" value="addB_Gpos"/>
    <property type="match status" value="1"/>
</dbReference>
<dbReference type="SUPFAM" id="SSF52540">
    <property type="entry name" value="P-loop containing nucleoside triphosphate hydrolases"/>
    <property type="match status" value="1"/>
</dbReference>
<dbReference type="InterPro" id="IPR027417">
    <property type="entry name" value="P-loop_NTPase"/>
</dbReference>
<keyword evidence="4 14" id="KW-0547">Nucleotide-binding</keyword>
<dbReference type="InterPro" id="IPR038726">
    <property type="entry name" value="PDDEXK_AddAB-type"/>
</dbReference>
<keyword evidence="5 14" id="KW-0227">DNA damage</keyword>
<dbReference type="InterPro" id="IPR049035">
    <property type="entry name" value="ADDB_N"/>
</dbReference>
<organism evidence="16 17">
    <name type="scientific">Cytobacillus oceanisediminis 2691</name>
    <dbReference type="NCBI Taxonomy" id="1196031"/>
    <lineage>
        <taxon>Bacteria</taxon>
        <taxon>Bacillati</taxon>
        <taxon>Bacillota</taxon>
        <taxon>Bacilli</taxon>
        <taxon>Bacillales</taxon>
        <taxon>Bacillaceae</taxon>
        <taxon>Cytobacillus</taxon>
    </lineage>
</organism>
<proteinExistence type="inferred from homology"/>
<reference evidence="16 17" key="1">
    <citation type="submission" date="2016-04" db="EMBL/GenBank/DDBJ databases">
        <title>Complete genome sequence of Bacillus oceanisediminis strain 2691.</title>
        <authorList>
            <person name="Jeong H."/>
            <person name="Kim H.J."/>
            <person name="Lee D.-W."/>
        </authorList>
    </citation>
    <scope>NUCLEOTIDE SEQUENCE [LARGE SCALE GENOMIC DNA]</scope>
    <source>
        <strain evidence="16 17">2691</strain>
    </source>
</reference>
<evidence type="ECO:0000256" key="9">
    <source>
        <dbReference type="ARBA" id="ARBA00022840"/>
    </source>
</evidence>
<keyword evidence="2 14" id="KW-0540">Nuclease</keyword>
<dbReference type="Pfam" id="PF21445">
    <property type="entry name" value="ADDB_N"/>
    <property type="match status" value="1"/>
</dbReference>
<evidence type="ECO:0000256" key="4">
    <source>
        <dbReference type="ARBA" id="ARBA00022741"/>
    </source>
</evidence>
<feature type="binding site" evidence="14">
    <location>
        <position position="1123"/>
    </location>
    <ligand>
        <name>[4Fe-4S] cluster</name>
        <dbReference type="ChEBI" id="CHEBI:49883"/>
    </ligand>
</feature>
<comment type="cofactor">
    <cofactor evidence="14">
        <name>[4Fe-4S] cluster</name>
        <dbReference type="ChEBI" id="CHEBI:49883"/>
    </cofactor>
    <text evidence="14">Binds 1 [4Fe-4S] cluster.</text>
</comment>